<keyword evidence="6" id="KW-0597">Phosphoprotein</keyword>
<keyword evidence="5" id="KW-0997">Cell inner membrane</keyword>
<feature type="domain" description="PAC" evidence="18">
    <location>
        <begin position="1044"/>
        <end position="1096"/>
    </location>
</feature>
<keyword evidence="20" id="KW-1185">Reference proteome</keyword>
<dbReference type="InterPro" id="IPR036890">
    <property type="entry name" value="HATPase_C_sf"/>
</dbReference>
<dbReference type="Pfam" id="PF08447">
    <property type="entry name" value="PAS_3"/>
    <property type="match status" value="6"/>
</dbReference>
<evidence type="ECO:0000256" key="12">
    <source>
        <dbReference type="ARBA" id="ARBA00022989"/>
    </source>
</evidence>
<dbReference type="EC" id="2.7.13.3" evidence="3"/>
<dbReference type="SMART" id="SM00388">
    <property type="entry name" value="HisKA"/>
    <property type="match status" value="1"/>
</dbReference>
<dbReference type="SMART" id="SM00086">
    <property type="entry name" value="PAC"/>
    <property type="match status" value="10"/>
</dbReference>
<feature type="domain" description="PAS" evidence="17">
    <location>
        <begin position="1097"/>
        <end position="1169"/>
    </location>
</feature>
<feature type="domain" description="PAC" evidence="18">
    <location>
        <begin position="345"/>
        <end position="398"/>
    </location>
</feature>
<dbReference type="Pfam" id="PF08448">
    <property type="entry name" value="PAS_4"/>
    <property type="match status" value="1"/>
</dbReference>
<feature type="domain" description="PAS" evidence="17">
    <location>
        <begin position="13"/>
        <end position="79"/>
    </location>
</feature>
<feature type="domain" description="PAC" evidence="18">
    <location>
        <begin position="213"/>
        <end position="265"/>
    </location>
</feature>
<dbReference type="RefSeq" id="WP_226591487.1">
    <property type="nucleotide sequence ID" value="NZ_BLAY01000197.1"/>
</dbReference>
<dbReference type="PROSITE" id="PS50113">
    <property type="entry name" value="PAC"/>
    <property type="match status" value="9"/>
</dbReference>
<evidence type="ECO:0000313" key="20">
    <source>
        <dbReference type="Proteomes" id="UP001050975"/>
    </source>
</evidence>
<evidence type="ECO:0000259" key="16">
    <source>
        <dbReference type="PROSITE" id="PS50109"/>
    </source>
</evidence>
<dbReference type="InterPro" id="IPR013655">
    <property type="entry name" value="PAS_fold_3"/>
</dbReference>
<dbReference type="CDD" id="cd00075">
    <property type="entry name" value="HATPase"/>
    <property type="match status" value="1"/>
</dbReference>
<dbReference type="InterPro" id="IPR052162">
    <property type="entry name" value="Sensor_kinase/Photoreceptor"/>
</dbReference>
<dbReference type="GO" id="GO:0000166">
    <property type="term" value="F:nucleotide binding"/>
    <property type="evidence" value="ECO:0007669"/>
    <property type="project" value="UniProtKB-KW"/>
</dbReference>
<feature type="domain" description="PAC" evidence="18">
    <location>
        <begin position="917"/>
        <end position="969"/>
    </location>
</feature>
<dbReference type="PROSITE" id="PS50109">
    <property type="entry name" value="HIS_KIN"/>
    <property type="match status" value="1"/>
</dbReference>
<name>A0AAV3XQJ7_9CYAN</name>
<evidence type="ECO:0000256" key="1">
    <source>
        <dbReference type="ARBA" id="ARBA00000085"/>
    </source>
</evidence>
<comment type="subcellular location">
    <subcellularLocation>
        <location evidence="2">Cell inner membrane</location>
        <topology evidence="2">Multi-pass membrane protein</topology>
    </subcellularLocation>
</comment>
<dbReference type="InterPro" id="IPR004358">
    <property type="entry name" value="Sig_transdc_His_kin-like_C"/>
</dbReference>
<evidence type="ECO:0000256" key="10">
    <source>
        <dbReference type="ARBA" id="ARBA00022741"/>
    </source>
</evidence>
<dbReference type="InterPro" id="IPR003661">
    <property type="entry name" value="HisK_dim/P_dom"/>
</dbReference>
<keyword evidence="12" id="KW-1133">Transmembrane helix</keyword>
<dbReference type="FunFam" id="2.10.70.100:FF:000001">
    <property type="entry name" value="Sensory transduction histidine kinase"/>
    <property type="match status" value="2"/>
</dbReference>
<feature type="domain" description="PAC" evidence="18">
    <location>
        <begin position="1388"/>
        <end position="1440"/>
    </location>
</feature>
<dbReference type="InterPro" id="IPR005467">
    <property type="entry name" value="His_kinase_dom"/>
</dbReference>
<dbReference type="SMART" id="SM00091">
    <property type="entry name" value="PAS"/>
    <property type="match status" value="9"/>
</dbReference>
<dbReference type="NCBIfam" id="TIGR00229">
    <property type="entry name" value="sensory_box"/>
    <property type="match status" value="9"/>
</dbReference>
<protein>
    <recommendedName>
        <fullName evidence="3">histidine kinase</fullName>
        <ecNumber evidence="3">2.7.13.3</ecNumber>
    </recommendedName>
</protein>
<evidence type="ECO:0000256" key="7">
    <source>
        <dbReference type="ARBA" id="ARBA00022679"/>
    </source>
</evidence>
<feature type="domain" description="PAC" evidence="18">
    <location>
        <begin position="85"/>
        <end position="137"/>
    </location>
</feature>
<feature type="domain" description="Histidine kinase" evidence="16">
    <location>
        <begin position="1458"/>
        <end position="1679"/>
    </location>
</feature>
<comment type="caution">
    <text evidence="19">The sequence shown here is derived from an EMBL/GenBank/DDBJ whole genome shotgun (WGS) entry which is preliminary data.</text>
</comment>
<dbReference type="Proteomes" id="UP001050975">
    <property type="component" value="Unassembled WGS sequence"/>
</dbReference>
<dbReference type="CDD" id="cd00130">
    <property type="entry name" value="PAS"/>
    <property type="match status" value="9"/>
</dbReference>
<evidence type="ECO:0000256" key="2">
    <source>
        <dbReference type="ARBA" id="ARBA00004429"/>
    </source>
</evidence>
<dbReference type="GO" id="GO:0005886">
    <property type="term" value="C:plasma membrane"/>
    <property type="evidence" value="ECO:0007669"/>
    <property type="project" value="UniProtKB-SubCell"/>
</dbReference>
<feature type="domain" description="PAS" evidence="17">
    <location>
        <begin position="527"/>
        <end position="570"/>
    </location>
</feature>
<evidence type="ECO:0000259" key="17">
    <source>
        <dbReference type="PROSITE" id="PS50112"/>
    </source>
</evidence>
<keyword evidence="8" id="KW-0812">Transmembrane</keyword>
<keyword evidence="13" id="KW-0902">Two-component regulatory system</keyword>
<feature type="domain" description="PAC" evidence="18">
    <location>
        <begin position="1173"/>
        <end position="1225"/>
    </location>
</feature>
<feature type="compositionally biased region" description="Polar residues" evidence="15">
    <location>
        <begin position="1300"/>
        <end position="1349"/>
    </location>
</feature>
<keyword evidence="14" id="KW-0472">Membrane</keyword>
<evidence type="ECO:0000256" key="13">
    <source>
        <dbReference type="ARBA" id="ARBA00023012"/>
    </source>
</evidence>
<dbReference type="PRINTS" id="PR00344">
    <property type="entry name" value="BCTRLSENSOR"/>
</dbReference>
<dbReference type="GO" id="GO:0000155">
    <property type="term" value="F:phosphorelay sensor kinase activity"/>
    <property type="evidence" value="ECO:0007669"/>
    <property type="project" value="InterPro"/>
</dbReference>
<dbReference type="Gene3D" id="3.30.450.20">
    <property type="entry name" value="PAS domain"/>
    <property type="match status" value="11"/>
</dbReference>
<evidence type="ECO:0000256" key="14">
    <source>
        <dbReference type="ARBA" id="ARBA00023136"/>
    </source>
</evidence>
<dbReference type="InterPro" id="IPR000014">
    <property type="entry name" value="PAS"/>
</dbReference>
<evidence type="ECO:0000256" key="4">
    <source>
        <dbReference type="ARBA" id="ARBA00022475"/>
    </source>
</evidence>
<sequence length="1681" mass="191644">MTLDNIEAGLHTERDFLAAVLDQIGVLVVVIDLKGKIVRFNSACEATTGYSFEEVLGKSCWDLCLIPEPVEAVTGVLEQHREFPKQWENYWVAKDGTLRLIAWSNNALVNSSGAVEYIVSTGIDITERRQAETAMRDSEERLRLALDAADMGIWDWNILTGATSWSPNLEQIYGIKLDSCEGSYEEFLGIVYEQDRARVTDAIRACLEEKQDYDVEFRVVASNGDIRWVRSRGRVVYDETGAPVRMAGVDLDISNRQQAAAALQASERFIQSIADAVPGIIYIYDIIENRNIYCNHQASVVLGYTFAEIQQLGAAFFSTVMHPDDLANIQAMLQKFATTKDGEVIETEYRIRQKNGEWRWFLSRDTVFLRNSDGSPQQILGTACDITSRKQTEAALRKSENLYRTLAQNFPNGIVLLFDSNLRYSLAEGQGLPLVGLDKETMEGKTIWEVFPPEICEELEPIYRSVLVGEEIAWEMSFRNRIGYVQALPVKNEQGEIFAGMMVVQDITERKEAENLQTQLIVSLRESEDRFRCLIDQARDGIFVIDLEGWFVEVNQRSCQDLGYTYAELLTLGLWDLDPNWSEKRFAQLFKQQRDLRGDDTFEAAIKRKDGSTFPVEIRVGLLEWNHEQYMLALVRDITKRKRAEQVQTGLIEFLQESDERFRQMAENIRDIFWMRQVNPPQLLYISPAYEEIWGRSCTSLYQDPNSFLDAVHPEDRPRVEAAFARQIQGHQTDDEYKIVHETGAIRWVHDRGFPIRNQLGEVYRITGIAEDITERKLAQMALQQAKEELEMRVAERTAALLIANHDLEQEIIDRRQAELALAKSQQELELFFSQSLDGFFFMMLEEPVGWDDTVDKEKVLDYVFSHQRMTKINDAMLAQYGATIEQFLGLTPKDLFAHDLDYGRQVWKQFFDLGRLHVETNERKLDGTPIWIEGDYICLYDQSGRIVGHFGVQRDISDRKLAQQALQESEERFRQLAENIESVFWMTDPNKNQMIYVSPAYEKIWGRTCAALYATPKSFLDAIHPEDRSRVVAAMPKQVKGEYDEEYRIIQPDGSIRWIRDRAFPVRDRSGKVYRVTGIAEDISDRKMAEQALQESQKRYTLAVSAGKVGVWDWNLETNEIYVDPFLKAILGYADSEIPNHLDHWGKLVHPDDGEQVMVVADAYLQGLTKEYSVEHRMLHKDGSIRWFLARGTAIRDASGKAYRMIGTDTDITDRKLAEAALRKSEERFRSLVVNVPGAIYRSTGDSHRTMEYISDAIANISHYPAKDFIGGVAQSRDDSCGVGILPARIIPETGETPIPQNKTGETPIPQNETGKTPIPQNKTGETPIPQNKTGETPIPQNNQNHPANMQRLIGNRVRTFTSIIHPQDIPLVETSVPDAVALKKSFQLEYRIVQPDGSIRWVADRGQAKYGEGGEVLWIDGVIFDISDRKQAEEEIRNALAKEKELSELKTRFITMASHEFRTPLSTILSSADLLEYYVEENSTEKQLEHIQRIQTACLNMTQLLNDVLVIGRAEAGKLEFKPSPINLVEFCRDFVEEMQLSAGYQHRITFELTPDRLPKTEFIPGLDEKLLRYILNNLVSNAIKYSPYGGNVSLRLYYQDSHAILQVEDEGIGIPPEDEDHLFEPFYRGKNVENISGTGLGLAIVKRAVDLHGGQIAFKSKISRGTTFIVTLPLPSNC</sequence>
<dbReference type="SMART" id="SM00387">
    <property type="entry name" value="HATPase_c"/>
    <property type="match status" value="1"/>
</dbReference>
<evidence type="ECO:0000256" key="5">
    <source>
        <dbReference type="ARBA" id="ARBA00022519"/>
    </source>
</evidence>
<gene>
    <name evidence="19" type="ORF">MiSe_78840</name>
</gene>
<dbReference type="PANTHER" id="PTHR43304:SF1">
    <property type="entry name" value="PAC DOMAIN-CONTAINING PROTEIN"/>
    <property type="match status" value="1"/>
</dbReference>
<keyword evidence="4" id="KW-1003">Cell membrane</keyword>
<accession>A0AAV3XQJ7</accession>
<dbReference type="Gene3D" id="3.30.565.10">
    <property type="entry name" value="Histidine kinase-like ATPase, C-terminal domain"/>
    <property type="match status" value="1"/>
</dbReference>
<dbReference type="Gene3D" id="1.10.287.130">
    <property type="match status" value="1"/>
</dbReference>
<reference evidence="19" key="1">
    <citation type="submission" date="2019-10" db="EMBL/GenBank/DDBJ databases">
        <title>Draft genome sequece of Microseira wollei NIES-4236.</title>
        <authorList>
            <person name="Yamaguchi H."/>
            <person name="Suzuki S."/>
            <person name="Kawachi M."/>
        </authorList>
    </citation>
    <scope>NUCLEOTIDE SEQUENCE</scope>
    <source>
        <strain evidence="19">NIES-4236</strain>
    </source>
</reference>
<dbReference type="PANTHER" id="PTHR43304">
    <property type="entry name" value="PHYTOCHROME-LIKE PROTEIN CPH1"/>
    <property type="match status" value="1"/>
</dbReference>
<comment type="catalytic activity">
    <reaction evidence="1">
        <text>ATP + protein L-histidine = ADP + protein N-phospho-L-histidine.</text>
        <dbReference type="EC" id="2.7.13.3"/>
    </reaction>
</comment>
<dbReference type="EMBL" id="BLAY01000197">
    <property type="protein sequence ID" value="GET43064.1"/>
    <property type="molecule type" value="Genomic_DNA"/>
</dbReference>
<dbReference type="InterPro" id="IPR036097">
    <property type="entry name" value="HisK_dim/P_sf"/>
</dbReference>
<evidence type="ECO:0000259" key="18">
    <source>
        <dbReference type="PROSITE" id="PS50113"/>
    </source>
</evidence>
<dbReference type="PROSITE" id="PS50112">
    <property type="entry name" value="PAS"/>
    <property type="match status" value="7"/>
</dbReference>
<dbReference type="CDD" id="cd00082">
    <property type="entry name" value="HisKA"/>
    <property type="match status" value="1"/>
</dbReference>
<dbReference type="FunFam" id="3.30.565.10:FF:000006">
    <property type="entry name" value="Sensor histidine kinase WalK"/>
    <property type="match status" value="1"/>
</dbReference>
<feature type="domain" description="PAC" evidence="18">
    <location>
        <begin position="733"/>
        <end position="785"/>
    </location>
</feature>
<keyword evidence="10" id="KW-0547">Nucleotide-binding</keyword>
<organism evidence="19 20">
    <name type="scientific">Microseira wollei NIES-4236</name>
    <dbReference type="NCBI Taxonomy" id="2530354"/>
    <lineage>
        <taxon>Bacteria</taxon>
        <taxon>Bacillati</taxon>
        <taxon>Cyanobacteriota</taxon>
        <taxon>Cyanophyceae</taxon>
        <taxon>Oscillatoriophycideae</taxon>
        <taxon>Aerosakkonematales</taxon>
        <taxon>Aerosakkonemataceae</taxon>
        <taxon>Microseira</taxon>
    </lineage>
</organism>
<feature type="domain" description="PAS" evidence="17">
    <location>
        <begin position="658"/>
        <end position="731"/>
    </location>
</feature>
<feature type="domain" description="PAS" evidence="17">
    <location>
        <begin position="138"/>
        <end position="210"/>
    </location>
</feature>
<evidence type="ECO:0000256" key="6">
    <source>
        <dbReference type="ARBA" id="ARBA00022553"/>
    </source>
</evidence>
<keyword evidence="11 19" id="KW-0418">Kinase</keyword>
<feature type="domain" description="PAS" evidence="17">
    <location>
        <begin position="970"/>
        <end position="1043"/>
    </location>
</feature>
<dbReference type="InterPro" id="IPR013656">
    <property type="entry name" value="PAS_4"/>
</dbReference>
<evidence type="ECO:0000313" key="19">
    <source>
        <dbReference type="EMBL" id="GET43064.1"/>
    </source>
</evidence>
<dbReference type="InterPro" id="IPR003594">
    <property type="entry name" value="HATPase_dom"/>
</dbReference>
<dbReference type="SUPFAM" id="SSF55874">
    <property type="entry name" value="ATPase domain of HSP90 chaperone/DNA topoisomerase II/histidine kinase"/>
    <property type="match status" value="1"/>
</dbReference>
<dbReference type="InterPro" id="IPR000700">
    <property type="entry name" value="PAS-assoc_C"/>
</dbReference>
<feature type="region of interest" description="Disordered" evidence="15">
    <location>
        <begin position="1293"/>
        <end position="1349"/>
    </location>
</feature>
<dbReference type="SUPFAM" id="SSF55785">
    <property type="entry name" value="PYP-like sensor domain (PAS domain)"/>
    <property type="match status" value="11"/>
</dbReference>
<keyword evidence="9" id="KW-0677">Repeat</keyword>
<dbReference type="Pfam" id="PF13426">
    <property type="entry name" value="PAS_9"/>
    <property type="match status" value="3"/>
</dbReference>
<dbReference type="Pfam" id="PF00512">
    <property type="entry name" value="HisKA"/>
    <property type="match status" value="1"/>
</dbReference>
<feature type="domain" description="PAS" evidence="17">
    <location>
        <begin position="266"/>
        <end position="340"/>
    </location>
</feature>
<dbReference type="InterPro" id="IPR035965">
    <property type="entry name" value="PAS-like_dom_sf"/>
</dbReference>
<evidence type="ECO:0000256" key="11">
    <source>
        <dbReference type="ARBA" id="ARBA00022777"/>
    </source>
</evidence>
<evidence type="ECO:0000256" key="9">
    <source>
        <dbReference type="ARBA" id="ARBA00022737"/>
    </source>
</evidence>
<dbReference type="InterPro" id="IPR001610">
    <property type="entry name" value="PAC"/>
</dbReference>
<evidence type="ECO:0000256" key="3">
    <source>
        <dbReference type="ARBA" id="ARBA00012438"/>
    </source>
</evidence>
<proteinExistence type="predicted"/>
<dbReference type="Pfam" id="PF02518">
    <property type="entry name" value="HATPase_c"/>
    <property type="match status" value="1"/>
</dbReference>
<feature type="domain" description="PAC" evidence="18">
    <location>
        <begin position="600"/>
        <end position="650"/>
    </location>
</feature>
<dbReference type="SUPFAM" id="SSF47384">
    <property type="entry name" value="Homodimeric domain of signal transducing histidine kinase"/>
    <property type="match status" value="1"/>
</dbReference>
<evidence type="ECO:0000256" key="15">
    <source>
        <dbReference type="SAM" id="MobiDB-lite"/>
    </source>
</evidence>
<keyword evidence="7" id="KW-0808">Transferase</keyword>
<evidence type="ECO:0000256" key="8">
    <source>
        <dbReference type="ARBA" id="ARBA00022692"/>
    </source>
</evidence>